<dbReference type="Gene3D" id="3.40.50.12370">
    <property type="match status" value="1"/>
</dbReference>
<name>A0A6J5AFD0_9BURK</name>
<protein>
    <recommendedName>
        <fullName evidence="2">UspA domain-containing protein</fullName>
    </recommendedName>
</protein>
<dbReference type="InterPro" id="IPR006016">
    <property type="entry name" value="UspA"/>
</dbReference>
<comment type="similarity">
    <text evidence="1">Belongs to the universal stress protein A family.</text>
</comment>
<evidence type="ECO:0000259" key="2">
    <source>
        <dbReference type="Pfam" id="PF00582"/>
    </source>
</evidence>
<dbReference type="PRINTS" id="PR01438">
    <property type="entry name" value="UNVRSLSTRESS"/>
</dbReference>
<dbReference type="AlphaFoldDB" id="A0A6J5AFD0"/>
<dbReference type="Pfam" id="PF00582">
    <property type="entry name" value="Usp"/>
    <property type="match status" value="1"/>
</dbReference>
<reference evidence="3 4" key="1">
    <citation type="submission" date="2020-04" db="EMBL/GenBank/DDBJ databases">
        <authorList>
            <person name="De Canck E."/>
        </authorList>
    </citation>
    <scope>NUCLEOTIDE SEQUENCE [LARGE SCALE GENOMIC DNA]</scope>
    <source>
        <strain evidence="3 4">LMG 22037</strain>
    </source>
</reference>
<dbReference type="EMBL" id="CADIKB010000003">
    <property type="protein sequence ID" value="CAB3656447.1"/>
    <property type="molecule type" value="Genomic_DNA"/>
</dbReference>
<evidence type="ECO:0000313" key="4">
    <source>
        <dbReference type="Proteomes" id="UP000494249"/>
    </source>
</evidence>
<gene>
    <name evidence="3" type="ORF">LMG22037_01255</name>
</gene>
<dbReference type="CDD" id="cd00293">
    <property type="entry name" value="USP-like"/>
    <property type="match status" value="1"/>
</dbReference>
<dbReference type="InterPro" id="IPR006015">
    <property type="entry name" value="Universal_stress_UspA"/>
</dbReference>
<feature type="domain" description="UspA" evidence="2">
    <location>
        <begin position="222"/>
        <end position="275"/>
    </location>
</feature>
<dbReference type="SUPFAM" id="SSF52402">
    <property type="entry name" value="Adenine nucleotide alpha hydrolases-like"/>
    <property type="match status" value="1"/>
</dbReference>
<evidence type="ECO:0000256" key="1">
    <source>
        <dbReference type="ARBA" id="ARBA00008791"/>
    </source>
</evidence>
<proteinExistence type="inferred from homology"/>
<accession>A0A6J5AFD0</accession>
<organism evidence="3 4">
    <name type="scientific">Paraburkholderia phenoliruptrix</name>
    <dbReference type="NCBI Taxonomy" id="252970"/>
    <lineage>
        <taxon>Bacteria</taxon>
        <taxon>Pseudomonadati</taxon>
        <taxon>Pseudomonadota</taxon>
        <taxon>Betaproteobacteria</taxon>
        <taxon>Burkholderiales</taxon>
        <taxon>Burkholderiaceae</taxon>
        <taxon>Paraburkholderia</taxon>
    </lineage>
</organism>
<evidence type="ECO:0000313" key="3">
    <source>
        <dbReference type="EMBL" id="CAB3656447.1"/>
    </source>
</evidence>
<dbReference type="RefSeq" id="WP_175145025.1">
    <property type="nucleotide sequence ID" value="NZ_CADFGL010000004.1"/>
</dbReference>
<dbReference type="Proteomes" id="UP000494249">
    <property type="component" value="Unassembled WGS sequence"/>
</dbReference>
<sequence>MKSAEALREAREKRTNPAARAVRGGYRRLLVAVRGGGAFPLMAVDYAHAWAAPDAVVEVAALTDAASPVDGATRGVAGSLGADVASAEAVRCALMSRGIEVSGSCLPRADAGAASPQSLGELAHRFGADIVLCDDRSAAHVARSAACNVLYLPSEESHRFHVPPRRIFVASDDSASARCALDEAARVAGDTAELRRAYIAFDADAGNSRDWASIALAAAHHGDNLAHAIVQAAREWGADLLVLGTHGRMPRAMWRYGSVAAAVAQVTDLPLLLVPEQS</sequence>